<reference evidence="1 2" key="1">
    <citation type="journal article" date="2015" name="Proc. Natl. Acad. Sci. U.S.A.">
        <title>The resurrection genome of Boea hygrometrica: A blueprint for survival of dehydration.</title>
        <authorList>
            <person name="Xiao L."/>
            <person name="Yang G."/>
            <person name="Zhang L."/>
            <person name="Yang X."/>
            <person name="Zhao S."/>
            <person name="Ji Z."/>
            <person name="Zhou Q."/>
            <person name="Hu M."/>
            <person name="Wang Y."/>
            <person name="Chen M."/>
            <person name="Xu Y."/>
            <person name="Jin H."/>
            <person name="Xiao X."/>
            <person name="Hu G."/>
            <person name="Bao F."/>
            <person name="Hu Y."/>
            <person name="Wan P."/>
            <person name="Li L."/>
            <person name="Deng X."/>
            <person name="Kuang T."/>
            <person name="Xiang C."/>
            <person name="Zhu J.K."/>
            <person name="Oliver M.J."/>
            <person name="He Y."/>
        </authorList>
    </citation>
    <scope>NUCLEOTIDE SEQUENCE [LARGE SCALE GENOMIC DNA]</scope>
    <source>
        <strain evidence="2">cv. XS01</strain>
    </source>
</reference>
<sequence>MLSYQKAHAQTGFTKQFGPLAICLLSTGHQTRPQTESRLHLAAQPPTAQSCYTSSSLKDRSGLNGLAPLKQLIPLPIKSHPSNQLRMLYLSYDIQNCPQRSQLAAPKLRDSSQHAHKAQLQYVHQLRALRSAYDLQNRKRFKNSAYADQLRSCTLFFANMRYAFRSSYAPTQLSRHVLKLARNGQPSSLGLTQRDISSSPKIHPAYAYILNCYHPRPLHWTGLRYSRISSLTQHASTQQSVNLSACTQSDPARNYSTSFQAEFYKLYIKCTPSYNRNSTNSKQLALLRSAQATEPARTRAVLD</sequence>
<organism evidence="1 2">
    <name type="scientific">Dorcoceras hygrometricum</name>
    <dbReference type="NCBI Taxonomy" id="472368"/>
    <lineage>
        <taxon>Eukaryota</taxon>
        <taxon>Viridiplantae</taxon>
        <taxon>Streptophyta</taxon>
        <taxon>Embryophyta</taxon>
        <taxon>Tracheophyta</taxon>
        <taxon>Spermatophyta</taxon>
        <taxon>Magnoliopsida</taxon>
        <taxon>eudicotyledons</taxon>
        <taxon>Gunneridae</taxon>
        <taxon>Pentapetalae</taxon>
        <taxon>asterids</taxon>
        <taxon>lamiids</taxon>
        <taxon>Lamiales</taxon>
        <taxon>Gesneriaceae</taxon>
        <taxon>Didymocarpoideae</taxon>
        <taxon>Trichosporeae</taxon>
        <taxon>Loxocarpinae</taxon>
        <taxon>Dorcoceras</taxon>
    </lineage>
</organism>
<evidence type="ECO:0000313" key="2">
    <source>
        <dbReference type="Proteomes" id="UP000250235"/>
    </source>
</evidence>
<dbReference type="Proteomes" id="UP000250235">
    <property type="component" value="Unassembled WGS sequence"/>
</dbReference>
<protein>
    <submittedName>
        <fullName evidence="1">Uncharacterized protein</fullName>
    </submittedName>
</protein>
<evidence type="ECO:0000313" key="1">
    <source>
        <dbReference type="EMBL" id="KZV14828.1"/>
    </source>
</evidence>
<dbReference type="AlphaFoldDB" id="A0A2Z6ZZQ1"/>
<dbReference type="EMBL" id="KV020179">
    <property type="protein sequence ID" value="KZV14828.1"/>
    <property type="molecule type" value="Genomic_DNA"/>
</dbReference>
<name>A0A2Z6ZZQ1_9LAMI</name>
<proteinExistence type="predicted"/>
<gene>
    <name evidence="1" type="ORF">F511_40765</name>
</gene>
<accession>A0A2Z6ZZQ1</accession>
<keyword evidence="2" id="KW-1185">Reference proteome</keyword>